<feature type="transmembrane region" description="Helical" evidence="5">
    <location>
        <begin position="154"/>
        <end position="174"/>
    </location>
</feature>
<proteinExistence type="predicted"/>
<dbReference type="Pfam" id="PF01490">
    <property type="entry name" value="Aa_trans"/>
    <property type="match status" value="1"/>
</dbReference>
<dbReference type="GO" id="GO:0015179">
    <property type="term" value="F:L-amino acid transmembrane transporter activity"/>
    <property type="evidence" value="ECO:0007669"/>
    <property type="project" value="TreeGrafter"/>
</dbReference>
<feature type="transmembrane region" description="Helical" evidence="5">
    <location>
        <begin position="337"/>
        <end position="359"/>
    </location>
</feature>
<dbReference type="InterPro" id="IPR013057">
    <property type="entry name" value="AA_transpt_TM"/>
</dbReference>
<evidence type="ECO:0000313" key="8">
    <source>
        <dbReference type="Proteomes" id="UP001153620"/>
    </source>
</evidence>
<feature type="transmembrane region" description="Helical" evidence="5">
    <location>
        <begin position="92"/>
        <end position="114"/>
    </location>
</feature>
<dbReference type="PANTHER" id="PTHR22950:SF680">
    <property type="entry name" value="PROTON-COUPLED AMINO ACID TRANSPORTER 4-LIKE PROTEIN"/>
    <property type="match status" value="1"/>
</dbReference>
<evidence type="ECO:0000256" key="3">
    <source>
        <dbReference type="ARBA" id="ARBA00022989"/>
    </source>
</evidence>
<evidence type="ECO:0000256" key="1">
    <source>
        <dbReference type="ARBA" id="ARBA00004141"/>
    </source>
</evidence>
<keyword evidence="4 5" id="KW-0472">Membrane</keyword>
<feature type="transmembrane region" description="Helical" evidence="5">
    <location>
        <begin position="444"/>
        <end position="463"/>
    </location>
</feature>
<evidence type="ECO:0000256" key="2">
    <source>
        <dbReference type="ARBA" id="ARBA00022692"/>
    </source>
</evidence>
<dbReference type="Proteomes" id="UP001153620">
    <property type="component" value="Chromosome 2"/>
</dbReference>
<dbReference type="PANTHER" id="PTHR22950">
    <property type="entry name" value="AMINO ACID TRANSPORTER"/>
    <property type="match status" value="1"/>
</dbReference>
<name>A0A9N9WS64_9DIPT</name>
<dbReference type="AlphaFoldDB" id="A0A9N9WS64"/>
<feature type="transmembrane region" description="Helical" evidence="5">
    <location>
        <begin position="298"/>
        <end position="317"/>
    </location>
</feature>
<protein>
    <recommendedName>
        <fullName evidence="6">Amino acid transporter transmembrane domain-containing protein</fullName>
    </recommendedName>
</protein>
<dbReference type="GO" id="GO:0005774">
    <property type="term" value="C:vacuolar membrane"/>
    <property type="evidence" value="ECO:0007669"/>
    <property type="project" value="TreeGrafter"/>
</dbReference>
<evidence type="ECO:0000256" key="4">
    <source>
        <dbReference type="ARBA" id="ARBA00023136"/>
    </source>
</evidence>
<organism evidence="7 8">
    <name type="scientific">Chironomus riparius</name>
    <dbReference type="NCBI Taxonomy" id="315576"/>
    <lineage>
        <taxon>Eukaryota</taxon>
        <taxon>Metazoa</taxon>
        <taxon>Ecdysozoa</taxon>
        <taxon>Arthropoda</taxon>
        <taxon>Hexapoda</taxon>
        <taxon>Insecta</taxon>
        <taxon>Pterygota</taxon>
        <taxon>Neoptera</taxon>
        <taxon>Endopterygota</taxon>
        <taxon>Diptera</taxon>
        <taxon>Nematocera</taxon>
        <taxon>Chironomoidea</taxon>
        <taxon>Chironomidae</taxon>
        <taxon>Chironominae</taxon>
        <taxon>Chironomus</taxon>
    </lineage>
</organism>
<evidence type="ECO:0000313" key="7">
    <source>
        <dbReference type="EMBL" id="CAG9803780.1"/>
    </source>
</evidence>
<accession>A0A9N9WS64</accession>
<evidence type="ECO:0000259" key="6">
    <source>
        <dbReference type="Pfam" id="PF01490"/>
    </source>
</evidence>
<keyword evidence="3 5" id="KW-1133">Transmembrane helix</keyword>
<keyword evidence="2 5" id="KW-0812">Transmembrane</keyword>
<reference evidence="7" key="1">
    <citation type="submission" date="2022-01" db="EMBL/GenBank/DDBJ databases">
        <authorList>
            <person name="King R."/>
        </authorList>
    </citation>
    <scope>NUCLEOTIDE SEQUENCE</scope>
</reference>
<dbReference type="EMBL" id="OU895878">
    <property type="protein sequence ID" value="CAG9803780.1"/>
    <property type="molecule type" value="Genomic_DNA"/>
</dbReference>
<feature type="transmembrane region" description="Helical" evidence="5">
    <location>
        <begin position="403"/>
        <end position="423"/>
    </location>
</feature>
<keyword evidence="8" id="KW-1185">Reference proteome</keyword>
<feature type="transmembrane region" description="Helical" evidence="5">
    <location>
        <begin position="223"/>
        <end position="240"/>
    </location>
</feature>
<sequence length="471" mass="52524">MKTQMSTEKGNINPAFNEGDEPNIKYTVKKKELGLELKGKAEFSKGQNDYNPYLNREVEHPTTNFETFIHLLKGSLGTGILAMSNAFNDSGYVTGIIGTIIIGVLCTYCIHQLISAEYELCKRKKVASLNYVGVTEAALLEGPKCLHKFSKMSVYVVNLFLVVYQLGTCCVYVVFVASNIKRITDLYTDDATDVRLIMVFLLIPLIFLNWIKNLKFLAPFSTFANAITLISFGFILYFIFEKPFVIEDKQAFGKIQNFPLFFGTVLFALEAIGVILPLENEMKTPKAFASKFGVLNNAMVIIVVLYVGMGLFGYLRYGSDVMGSITLNLPTNDIKAQAVQGMLAFAIFISHGLACYVAIDIIWNEHLSKKVTKSKQFWEYVTRTLLVFFTFLLAIAIPNLELFISLFGALCLSALGLAFPALIQTCVYWNTTEGFSKAIMVTKNAIIFILATVGLISGTYTSIKEIVHTFF</sequence>
<evidence type="ECO:0000256" key="5">
    <source>
        <dbReference type="SAM" id="Phobius"/>
    </source>
</evidence>
<reference evidence="7" key="2">
    <citation type="submission" date="2022-10" db="EMBL/GenBank/DDBJ databases">
        <authorList>
            <consortium name="ENA_rothamsted_submissions"/>
            <consortium name="culmorum"/>
            <person name="King R."/>
        </authorList>
    </citation>
    <scope>NUCLEOTIDE SEQUENCE</scope>
</reference>
<gene>
    <name evidence="7" type="ORF">CHIRRI_LOCUS6676</name>
</gene>
<comment type="subcellular location">
    <subcellularLocation>
        <location evidence="1">Membrane</location>
        <topology evidence="1">Multi-pass membrane protein</topology>
    </subcellularLocation>
</comment>
<dbReference type="OrthoDB" id="1684102at2759"/>
<feature type="transmembrane region" description="Helical" evidence="5">
    <location>
        <begin position="380"/>
        <end position="397"/>
    </location>
</feature>
<feature type="transmembrane region" description="Helical" evidence="5">
    <location>
        <begin position="194"/>
        <end position="211"/>
    </location>
</feature>
<feature type="domain" description="Amino acid transporter transmembrane" evidence="6">
    <location>
        <begin position="60"/>
        <end position="463"/>
    </location>
</feature>
<feature type="transmembrane region" description="Helical" evidence="5">
    <location>
        <begin position="260"/>
        <end position="278"/>
    </location>
</feature>